<dbReference type="FunCoup" id="G8YFI9">
    <property type="interactions" value="21"/>
</dbReference>
<sequence>MPQIMNECRGITSKNTKCRRKVAENQKYCYQHINQGAPLKKPIPNKRNGGKAGYIYIFTLRKLIAEKGPSTWFSVKNMPDAKSRDKNMWVPFEARKSKYLLVKVGMTTLNVDRRIRQWEEKCHHELACVYPGSNLKVKGSSVDRLVMQFKELMLSERKLSTYDAAQHGFFCPGDVSKAEKNIHATLKHIYGRGDVYCSGCRDTDQGSKVQSRAPRKRAPFDGEYNIHVEWFSIPKKDLTKLYKIIDDTCSGP</sequence>
<dbReference type="AlphaFoldDB" id="G8YFI9"/>
<dbReference type="OrthoDB" id="4074785at2759"/>
<evidence type="ECO:0000313" key="2">
    <source>
        <dbReference type="Proteomes" id="UP000005222"/>
    </source>
</evidence>
<dbReference type="Proteomes" id="UP000005222">
    <property type="component" value="Chromosome I"/>
</dbReference>
<dbReference type="HOGENOM" id="CLU_069853_0_0_1"/>
<dbReference type="OMA" id="YNIHVEW"/>
<evidence type="ECO:0000313" key="1">
    <source>
        <dbReference type="EMBL" id="CCE81938.1"/>
    </source>
</evidence>
<accession>G8YFI9</accession>
<keyword evidence="2" id="KW-1185">Reference proteome</keyword>
<dbReference type="EMBL" id="FO082051">
    <property type="protein sequence ID" value="CCE81938.1"/>
    <property type="molecule type" value="Genomic_DNA"/>
</dbReference>
<dbReference type="InterPro" id="IPR053006">
    <property type="entry name" value="Meiosis_regulatory"/>
</dbReference>
<gene>
    <name evidence="1" type="primary">Piso0_002619</name>
    <name evidence="1" type="ORF">GNLVRS01_PISO0I14132g</name>
</gene>
<name>G8YFI9_PICSO</name>
<reference evidence="1 2" key="1">
    <citation type="journal article" date="2012" name="G3 (Bethesda)">
        <title>Pichia sorbitophila, an interspecies yeast hybrid reveals early steps of genome resolution following polyploidization.</title>
        <authorList>
            <person name="Leh Louis V."/>
            <person name="Despons L."/>
            <person name="Friedrich A."/>
            <person name="Martin T."/>
            <person name="Durrens P."/>
            <person name="Casaregola S."/>
            <person name="Neuveglise C."/>
            <person name="Fairhead C."/>
            <person name="Marck C."/>
            <person name="Cruz J.A."/>
            <person name="Straub M.L."/>
            <person name="Kugler V."/>
            <person name="Sacerdot C."/>
            <person name="Uzunov Z."/>
            <person name="Thierry A."/>
            <person name="Weiss S."/>
            <person name="Bleykasten C."/>
            <person name="De Montigny J."/>
            <person name="Jacques N."/>
            <person name="Jung P."/>
            <person name="Lemaire M."/>
            <person name="Mallet S."/>
            <person name="Morel G."/>
            <person name="Richard G.F."/>
            <person name="Sarkar A."/>
            <person name="Savel G."/>
            <person name="Schacherer J."/>
            <person name="Seret M.L."/>
            <person name="Talla E."/>
            <person name="Samson G."/>
            <person name="Jubin C."/>
            <person name="Poulain J."/>
            <person name="Vacherie B."/>
            <person name="Barbe V."/>
            <person name="Pelletier E."/>
            <person name="Sherman D.J."/>
            <person name="Westhof E."/>
            <person name="Weissenbach J."/>
            <person name="Baret P.V."/>
            <person name="Wincker P."/>
            <person name="Gaillardin C."/>
            <person name="Dujon B."/>
            <person name="Souciet J.L."/>
        </authorList>
    </citation>
    <scope>NUCLEOTIDE SEQUENCE [LARGE SCALE GENOMIC DNA]</scope>
    <source>
        <strain evidence="2">ATCC MYA-4447 / BCRC 22081 / CBS 7064 / NBRC 10061 / NRRL Y-12695</strain>
    </source>
</reference>
<dbReference type="eggNOG" id="ENOG502S4T1">
    <property type="taxonomic scope" value="Eukaryota"/>
</dbReference>
<protein>
    <submittedName>
        <fullName evidence="1">Piso0_002619 protein</fullName>
    </submittedName>
</protein>
<proteinExistence type="predicted"/>
<dbReference type="Pfam" id="PF13455">
    <property type="entry name" value="MUG113"/>
    <property type="match status" value="1"/>
</dbReference>
<dbReference type="PANTHER" id="PTHR28094">
    <property type="entry name" value="MEIOTICALLY UP-REGULATED GENE 113 PROTEIN"/>
    <property type="match status" value="1"/>
</dbReference>
<organism evidence="1 2">
    <name type="scientific">Pichia sorbitophila (strain ATCC MYA-4447 / BCRC 22081 / CBS 7064 / NBRC 10061 / NRRL Y-12695)</name>
    <name type="common">Hybrid yeast</name>
    <dbReference type="NCBI Taxonomy" id="559304"/>
    <lineage>
        <taxon>Eukaryota</taxon>
        <taxon>Fungi</taxon>
        <taxon>Dikarya</taxon>
        <taxon>Ascomycota</taxon>
        <taxon>Saccharomycotina</taxon>
        <taxon>Pichiomycetes</taxon>
        <taxon>Debaryomycetaceae</taxon>
        <taxon>Millerozyma</taxon>
    </lineage>
</organism>
<dbReference type="InParanoid" id="G8YFI9"/>
<dbReference type="PANTHER" id="PTHR28094:SF1">
    <property type="entry name" value="MEIOTICALLY UP-REGULATED GENE 113 PROTEIN"/>
    <property type="match status" value="1"/>
</dbReference>